<dbReference type="PATRIC" id="fig|472175.3.peg.3474"/>
<dbReference type="Gene3D" id="3.30.9.10">
    <property type="entry name" value="D-Amino Acid Oxidase, subunit A, domain 2"/>
    <property type="match status" value="1"/>
</dbReference>
<organism evidence="3 4">
    <name type="scientific">Nitratireductor basaltis</name>
    <dbReference type="NCBI Taxonomy" id="472175"/>
    <lineage>
        <taxon>Bacteria</taxon>
        <taxon>Pseudomonadati</taxon>
        <taxon>Pseudomonadota</taxon>
        <taxon>Alphaproteobacteria</taxon>
        <taxon>Hyphomicrobiales</taxon>
        <taxon>Phyllobacteriaceae</taxon>
        <taxon>Nitratireductor</taxon>
    </lineage>
</organism>
<dbReference type="PANTHER" id="PTHR13847:SF287">
    <property type="entry name" value="FAD-DEPENDENT OXIDOREDUCTASE DOMAIN-CONTAINING PROTEIN 1"/>
    <property type="match status" value="1"/>
</dbReference>
<evidence type="ECO:0000313" key="4">
    <source>
        <dbReference type="Proteomes" id="UP000053675"/>
    </source>
</evidence>
<proteinExistence type="predicted"/>
<dbReference type="Gene3D" id="3.50.50.60">
    <property type="entry name" value="FAD/NAD(P)-binding domain"/>
    <property type="match status" value="1"/>
</dbReference>
<dbReference type="GO" id="GO:0016491">
    <property type="term" value="F:oxidoreductase activity"/>
    <property type="evidence" value="ECO:0007669"/>
    <property type="project" value="UniProtKB-KW"/>
</dbReference>
<dbReference type="PANTHER" id="PTHR13847">
    <property type="entry name" value="SARCOSINE DEHYDROGENASE-RELATED"/>
    <property type="match status" value="1"/>
</dbReference>
<dbReference type="STRING" id="472175.EL18_03473"/>
<protein>
    <submittedName>
        <fullName evidence="3">Glycine/D-amino acid oxidase, deaminating</fullName>
    </submittedName>
</protein>
<dbReference type="GO" id="GO:0005737">
    <property type="term" value="C:cytoplasm"/>
    <property type="evidence" value="ECO:0007669"/>
    <property type="project" value="TreeGrafter"/>
</dbReference>
<dbReference type="AlphaFoldDB" id="A0A084U5M7"/>
<dbReference type="InterPro" id="IPR036188">
    <property type="entry name" value="FAD/NAD-bd_sf"/>
</dbReference>
<evidence type="ECO:0000256" key="1">
    <source>
        <dbReference type="ARBA" id="ARBA00023002"/>
    </source>
</evidence>
<gene>
    <name evidence="3" type="ORF">EL18_03473</name>
</gene>
<keyword evidence="1" id="KW-0560">Oxidoreductase</keyword>
<dbReference type="EMBL" id="JMQM01000003">
    <property type="protein sequence ID" value="KFB08263.1"/>
    <property type="molecule type" value="Genomic_DNA"/>
</dbReference>
<reference evidence="3 4" key="1">
    <citation type="submission" date="2014-05" db="EMBL/GenBank/DDBJ databases">
        <title>Draft Genome Sequence of Nitratireductor basaltis Strain UMTGB225, A Marine Bacterium Isolated from Green Barrel Tunicate.</title>
        <authorList>
            <person name="Gan H.Y."/>
        </authorList>
    </citation>
    <scope>NUCLEOTIDE SEQUENCE [LARGE SCALE GENOMIC DNA]</scope>
    <source>
        <strain evidence="3 4">UMTGB225</strain>
    </source>
</reference>
<dbReference type="Proteomes" id="UP000053675">
    <property type="component" value="Unassembled WGS sequence"/>
</dbReference>
<dbReference type="eggNOG" id="COG0665">
    <property type="taxonomic scope" value="Bacteria"/>
</dbReference>
<dbReference type="Pfam" id="PF01266">
    <property type="entry name" value="DAO"/>
    <property type="match status" value="1"/>
</dbReference>
<dbReference type="OrthoDB" id="7421214at2"/>
<dbReference type="RefSeq" id="WP_036487005.1">
    <property type="nucleotide sequence ID" value="NZ_JMQM01000003.1"/>
</dbReference>
<evidence type="ECO:0000259" key="2">
    <source>
        <dbReference type="Pfam" id="PF01266"/>
    </source>
</evidence>
<accession>A0A084U5M7</accession>
<evidence type="ECO:0000313" key="3">
    <source>
        <dbReference type="EMBL" id="KFB08263.1"/>
    </source>
</evidence>
<feature type="domain" description="FAD dependent oxidoreductase" evidence="2">
    <location>
        <begin position="8"/>
        <end position="346"/>
    </location>
</feature>
<name>A0A084U5M7_9HYPH</name>
<dbReference type="InterPro" id="IPR006076">
    <property type="entry name" value="FAD-dep_OxRdtase"/>
</dbReference>
<comment type="caution">
    <text evidence="3">The sequence shown here is derived from an EMBL/GenBank/DDBJ whole genome shotgun (WGS) entry which is preliminary data.</text>
</comment>
<sequence>MKDAIETDILVIGGGMAGIGFAAALGEGRKVLVLEQERDLAYHSTGRSAAIYIRNYGNGPIRALNEASGPMFKAESEYFPHPLLTPRGILYIADGARAHEIGKLAATSVGVEEISADAAIAKVPLLSPYYVKAAAFEADAQDIDVHALHQGWLKKAKGQGASVLTGQEVLRAERANGSWQVETMDHQITANLIVNAAGAWADELARRCNVAPVGLQPLRRSMAVLPVPNGYDAAHWPLVDEVTEDFYFKPDGGRLFVSPCDEDPVDPHDAFADDMVLAEGLHRFEQAVNMEVTRVERSWAGLRTFAPDRSPVVGFDGGTEGFFWLAGQGGYGIQTAPALSKFAAELAENRTPELHHLVEPLSPTRFNEGN</sequence>
<dbReference type="SUPFAM" id="SSF51905">
    <property type="entry name" value="FAD/NAD(P)-binding domain"/>
    <property type="match status" value="1"/>
</dbReference>
<keyword evidence="4" id="KW-1185">Reference proteome</keyword>